<feature type="region of interest" description="Disordered" evidence="1">
    <location>
        <begin position="419"/>
        <end position="444"/>
    </location>
</feature>
<gene>
    <name evidence="2" type="ORF">TM448A00224_0042</name>
    <name evidence="3" type="ORF">TM448B00423_0015</name>
</gene>
<sequence>MGEYKSETERAAELQEKAISIRDYMQEPGTMKQIMAALPQWLRVDRFIRLFYTAMMKNYKLMDCTKQSLLSCMIEAAQIGLEPVLGKAALIPYKNEVQFQPMYKGLIEVARRFAYISITAHVVYEADRFEMSWGDDEKIIHIADIRNPDREKSAKLGAYDVWRGDDKEIISRRFMPTSQILFIRDTYSKAWQKDGKASVWGKHEDEQFVKTVIKNHCKLEPQCIEMERAVELDDRAEIQRTQLGMGRIDELPMPTAFDFKAPETGDTGTEEQPKGTGQQDGTQASPPADVVKTISAQSGIPVAAIKEFISFIAKRQEKTEQWVEENALKSPESFIRAVRARVETLKKEGEKPKPNGKESEVNEALIKEFWNLRVGHGGKTGLKAYVTQNMKHIYEDYPEAVLAKLKEKFEAFYPGETFPAPFKKQETPPPEETQANGAAGKVAGQSHAEEVGQGIMERHDEEANLLDRYDNSVESAMKFDKSGVKYTIKELESFMLEMAHMEGIAYSSFKADVMRRHQFLDYFDKFIARISGREG</sequence>
<dbReference type="GO" id="GO:0006259">
    <property type="term" value="P:DNA metabolic process"/>
    <property type="evidence" value="ECO:0007669"/>
    <property type="project" value="InterPro"/>
</dbReference>
<protein>
    <submittedName>
        <fullName evidence="2">Putative DNA recombination protein</fullName>
    </submittedName>
</protein>
<proteinExistence type="predicted"/>
<dbReference type="NCBIfam" id="TIGR00616">
    <property type="entry name" value="rect"/>
    <property type="match status" value="1"/>
</dbReference>
<accession>A0A6H1ZDC2</accession>
<evidence type="ECO:0000313" key="2">
    <source>
        <dbReference type="EMBL" id="QJA45377.1"/>
    </source>
</evidence>
<reference evidence="2" key="1">
    <citation type="submission" date="2020-03" db="EMBL/GenBank/DDBJ databases">
        <title>The deep terrestrial virosphere.</title>
        <authorList>
            <person name="Holmfeldt K."/>
            <person name="Nilsson E."/>
            <person name="Simone D."/>
            <person name="Lopez-Fernandez M."/>
            <person name="Wu X."/>
            <person name="de Brujin I."/>
            <person name="Lundin D."/>
            <person name="Andersson A."/>
            <person name="Bertilsson S."/>
            <person name="Dopson M."/>
        </authorList>
    </citation>
    <scope>NUCLEOTIDE SEQUENCE</scope>
    <source>
        <strain evidence="2">TM448A00224</strain>
        <strain evidence="3">TM448B00423</strain>
    </source>
</reference>
<dbReference type="EMBL" id="MT143989">
    <property type="protein sequence ID" value="QJA45377.1"/>
    <property type="molecule type" value="Genomic_DNA"/>
</dbReference>
<dbReference type="InterPro" id="IPR004590">
    <property type="entry name" value="ssDNA_annealing_RecT"/>
</dbReference>
<dbReference type="AlphaFoldDB" id="A0A6H1ZDC2"/>
<dbReference type="Pfam" id="PF03837">
    <property type="entry name" value="RecT"/>
    <property type="match status" value="1"/>
</dbReference>
<evidence type="ECO:0000256" key="1">
    <source>
        <dbReference type="SAM" id="MobiDB-lite"/>
    </source>
</evidence>
<dbReference type="EMBL" id="MT144620">
    <property type="protein sequence ID" value="QJH95446.1"/>
    <property type="molecule type" value="Genomic_DNA"/>
</dbReference>
<dbReference type="GO" id="GO:0003677">
    <property type="term" value="F:DNA binding"/>
    <property type="evidence" value="ECO:0007669"/>
    <property type="project" value="InterPro"/>
</dbReference>
<name>A0A6H1ZDC2_9ZZZZ</name>
<organism evidence="2">
    <name type="scientific">viral metagenome</name>
    <dbReference type="NCBI Taxonomy" id="1070528"/>
    <lineage>
        <taxon>unclassified sequences</taxon>
        <taxon>metagenomes</taxon>
        <taxon>organismal metagenomes</taxon>
    </lineage>
</organism>
<evidence type="ECO:0000313" key="3">
    <source>
        <dbReference type="EMBL" id="QJH95446.1"/>
    </source>
</evidence>
<dbReference type="InterPro" id="IPR018330">
    <property type="entry name" value="RecT_fam"/>
</dbReference>
<feature type="region of interest" description="Disordered" evidence="1">
    <location>
        <begin position="258"/>
        <end position="287"/>
    </location>
</feature>
<feature type="compositionally biased region" description="Polar residues" evidence="1">
    <location>
        <begin position="275"/>
        <end position="285"/>
    </location>
</feature>